<keyword evidence="1" id="KW-1133">Transmembrane helix</keyword>
<keyword evidence="1" id="KW-0472">Membrane</keyword>
<dbReference type="AlphaFoldDB" id="G4QAT8"/>
<dbReference type="STRING" id="1008459.TASI_0624"/>
<dbReference type="RefSeq" id="WP_014111295.1">
    <property type="nucleotide sequence ID" value="NC_016043.1"/>
</dbReference>
<dbReference type="HOGENOM" id="CLU_1255431_0_0_4"/>
<protein>
    <submittedName>
        <fullName evidence="3">Putative exported protein</fullName>
    </submittedName>
</protein>
<dbReference type="Pfam" id="PF07811">
    <property type="entry name" value="TadE"/>
    <property type="match status" value="1"/>
</dbReference>
<dbReference type="EMBL" id="CP003059">
    <property type="protein sequence ID" value="AEP36398.1"/>
    <property type="molecule type" value="Genomic_DNA"/>
</dbReference>
<feature type="transmembrane region" description="Helical" evidence="1">
    <location>
        <begin position="12"/>
        <end position="35"/>
    </location>
</feature>
<dbReference type="Proteomes" id="UP000009284">
    <property type="component" value="Chromosome"/>
</dbReference>
<name>G4QAT8_TAYAM</name>
<dbReference type="InterPro" id="IPR012495">
    <property type="entry name" value="TadE-like_dom"/>
</dbReference>
<dbReference type="eggNOG" id="COG4961">
    <property type="taxonomic scope" value="Bacteria"/>
</dbReference>
<dbReference type="KEGG" id="tas:TASI_0624"/>
<gene>
    <name evidence="3" type="ordered locus">TASI_0624</name>
</gene>
<reference key="1">
    <citation type="submission" date="2011-09" db="EMBL/GenBank/DDBJ databases">
        <title>Genomic characterization of the Taylorella genus.</title>
        <authorList>
            <person name="Hebert L."/>
            <person name="Moumen B."/>
            <person name="Pons N."/>
            <person name="Duquesne F."/>
            <person name="Breuil M.-F."/>
            <person name="Goux D."/>
            <person name="Batto J.-M."/>
            <person name="Renault P."/>
            <person name="Laugier C."/>
            <person name="Petry S."/>
        </authorList>
    </citation>
    <scope>NUCLEOTIDE SEQUENCE</scope>
    <source>
        <strain>MCE3</strain>
    </source>
</reference>
<keyword evidence="4" id="KW-1185">Reference proteome</keyword>
<sequence>MNKFIYKGFSAVEFLIAAIPCLLLSLICFEFTRWYQYKQVLNLALLEASRQAMVKNADFEILEKTFNTEALPLFVSKSATKLQKKTYAKNWKLFGRPWEITVHSPTCKDLKKWHDSSIVFALPLINNNYQKEQAELKSDTSIYDANTLDLELIYPYKPVVPGVQILISTLLGKTSSDIYKDRIFSHGYLPIKTRVRVTMHSHPLIRTGSWYQNVRYAKNC</sequence>
<evidence type="ECO:0000256" key="1">
    <source>
        <dbReference type="SAM" id="Phobius"/>
    </source>
</evidence>
<reference evidence="3 4" key="2">
    <citation type="journal article" date="2012" name="PLoS ONE">
        <title>Genomic characterization of the taylorella genus.</title>
        <authorList>
            <person name="Hebert L."/>
            <person name="Moumen B."/>
            <person name="Pons N."/>
            <person name="Duquesne F."/>
            <person name="Breuil M.F."/>
            <person name="Goux D."/>
            <person name="Batto J.M."/>
            <person name="Laugier C."/>
            <person name="Renault P."/>
            <person name="Petry S."/>
        </authorList>
    </citation>
    <scope>NUCLEOTIDE SEQUENCE [LARGE SCALE GENOMIC DNA]</scope>
    <source>
        <strain evidence="3 4">MCE3</strain>
    </source>
</reference>
<evidence type="ECO:0000259" key="2">
    <source>
        <dbReference type="Pfam" id="PF07811"/>
    </source>
</evidence>
<keyword evidence="1" id="KW-0812">Transmembrane</keyword>
<feature type="domain" description="TadE-like" evidence="2">
    <location>
        <begin position="8"/>
        <end position="50"/>
    </location>
</feature>
<proteinExistence type="predicted"/>
<organism evidence="3 4">
    <name type="scientific">Taylorella asinigenitalis (strain MCE3)</name>
    <dbReference type="NCBI Taxonomy" id="1008459"/>
    <lineage>
        <taxon>Bacteria</taxon>
        <taxon>Pseudomonadati</taxon>
        <taxon>Pseudomonadota</taxon>
        <taxon>Betaproteobacteria</taxon>
        <taxon>Burkholderiales</taxon>
        <taxon>Alcaligenaceae</taxon>
        <taxon>Taylorella</taxon>
    </lineage>
</organism>
<evidence type="ECO:0000313" key="3">
    <source>
        <dbReference type="EMBL" id="AEP36398.1"/>
    </source>
</evidence>
<accession>G4QAT8</accession>
<dbReference type="OrthoDB" id="8681001at2"/>
<evidence type="ECO:0000313" key="4">
    <source>
        <dbReference type="Proteomes" id="UP000009284"/>
    </source>
</evidence>